<name>A0A1L7WN59_9HELO</name>
<evidence type="ECO:0000313" key="3">
    <source>
        <dbReference type="Proteomes" id="UP000184330"/>
    </source>
</evidence>
<feature type="compositionally biased region" description="Polar residues" evidence="1">
    <location>
        <begin position="323"/>
        <end position="337"/>
    </location>
</feature>
<dbReference type="PANTHER" id="PTHR38166:SF1">
    <property type="entry name" value="C2H2-TYPE DOMAIN-CONTAINING PROTEIN"/>
    <property type="match status" value="1"/>
</dbReference>
<organism evidence="2 3">
    <name type="scientific">Phialocephala subalpina</name>
    <dbReference type="NCBI Taxonomy" id="576137"/>
    <lineage>
        <taxon>Eukaryota</taxon>
        <taxon>Fungi</taxon>
        <taxon>Dikarya</taxon>
        <taxon>Ascomycota</taxon>
        <taxon>Pezizomycotina</taxon>
        <taxon>Leotiomycetes</taxon>
        <taxon>Helotiales</taxon>
        <taxon>Mollisiaceae</taxon>
        <taxon>Phialocephala</taxon>
        <taxon>Phialocephala fortinii species complex</taxon>
    </lineage>
</organism>
<proteinExistence type="predicted"/>
<gene>
    <name evidence="2" type="ORF">PAC_04097</name>
</gene>
<dbReference type="PANTHER" id="PTHR38166">
    <property type="entry name" value="C2H2-TYPE DOMAIN-CONTAINING PROTEIN-RELATED"/>
    <property type="match status" value="1"/>
</dbReference>
<dbReference type="OrthoDB" id="5382659at2759"/>
<feature type="region of interest" description="Disordered" evidence="1">
    <location>
        <begin position="311"/>
        <end position="337"/>
    </location>
</feature>
<dbReference type="Proteomes" id="UP000184330">
    <property type="component" value="Unassembled WGS sequence"/>
</dbReference>
<feature type="compositionally biased region" description="Basic and acidic residues" evidence="1">
    <location>
        <begin position="91"/>
        <end position="103"/>
    </location>
</feature>
<evidence type="ECO:0000256" key="1">
    <source>
        <dbReference type="SAM" id="MobiDB-lite"/>
    </source>
</evidence>
<dbReference type="AlphaFoldDB" id="A0A1L7WN59"/>
<evidence type="ECO:0008006" key="4">
    <source>
        <dbReference type="Google" id="ProtNLM"/>
    </source>
</evidence>
<keyword evidence="3" id="KW-1185">Reference proteome</keyword>
<reference evidence="2 3" key="1">
    <citation type="submission" date="2016-03" db="EMBL/GenBank/DDBJ databases">
        <authorList>
            <person name="Ploux O."/>
        </authorList>
    </citation>
    <scope>NUCLEOTIDE SEQUENCE [LARGE SCALE GENOMIC DNA]</scope>
    <source>
        <strain evidence="2 3">UAMH 11012</strain>
    </source>
</reference>
<protein>
    <recommendedName>
        <fullName evidence="4">C2H2-type domain-containing protein</fullName>
    </recommendedName>
</protein>
<accession>A0A1L7WN59</accession>
<sequence length="430" mass="48153">MTNSATSKLPPTTPPHEHILNTLDIPGRFAACFGLRKEVLQGLWNIFNGNMNSRIVTAASSTSSTSRSTTSSSSISQEQASLGVSRKRMSKDKGKRSSMDKRDQRLKRPKTVSSIPASLQNPNFACPYRKHNPTKYGLDNFRACALSPWQSISRVKEHLYRSHSAPPYCSRCFLQFCSEADLVSHYKNLSPCDIILGEPPEGITKEVEQRLKTRKKAYQGQTDEERWKEIYLLLFPGDIVPSPYFEPVRDAAAQSPDSVLSDYDAHIRQEVPRLFRSAVENTLAMEPIQLDVEGIIRTVLDRVSSEFRSRLATNSHTRDTPGGISSMQTDSSSNTHSDCFHLSPVPNICHSPPDVHEAASTQENLLVSDLNHAWLGDIEWNYYREEDLQTGLPGDAQVGTDVYAFHAELEGCEPCTEAGQNQEHYPFFSD</sequence>
<feature type="region of interest" description="Disordered" evidence="1">
    <location>
        <begin position="61"/>
        <end position="114"/>
    </location>
</feature>
<dbReference type="STRING" id="576137.A0A1L7WN59"/>
<feature type="compositionally biased region" description="Low complexity" evidence="1">
    <location>
        <begin position="61"/>
        <end position="76"/>
    </location>
</feature>
<dbReference type="EMBL" id="FJOG01000004">
    <property type="protein sequence ID" value="CZR54214.1"/>
    <property type="molecule type" value="Genomic_DNA"/>
</dbReference>
<evidence type="ECO:0000313" key="2">
    <source>
        <dbReference type="EMBL" id="CZR54214.1"/>
    </source>
</evidence>